<feature type="chain" id="PRO_5041997122" description="Glycosyltransferase 61 catalytic domain-containing protein" evidence="1">
    <location>
        <begin position="29"/>
        <end position="448"/>
    </location>
</feature>
<feature type="domain" description="Glycosyltransferase 61 catalytic" evidence="2">
    <location>
        <begin position="279"/>
        <end position="360"/>
    </location>
</feature>
<evidence type="ECO:0000313" key="3">
    <source>
        <dbReference type="EMBL" id="KAK3244165.1"/>
    </source>
</evidence>
<organism evidence="3 4">
    <name type="scientific">Cymbomonas tetramitiformis</name>
    <dbReference type="NCBI Taxonomy" id="36881"/>
    <lineage>
        <taxon>Eukaryota</taxon>
        <taxon>Viridiplantae</taxon>
        <taxon>Chlorophyta</taxon>
        <taxon>Pyramimonadophyceae</taxon>
        <taxon>Pyramimonadales</taxon>
        <taxon>Pyramimonadaceae</taxon>
        <taxon>Cymbomonas</taxon>
    </lineage>
</organism>
<dbReference type="InterPro" id="IPR049625">
    <property type="entry name" value="Glyco_transf_61_cat"/>
</dbReference>
<dbReference type="GO" id="GO:0016757">
    <property type="term" value="F:glycosyltransferase activity"/>
    <property type="evidence" value="ECO:0007669"/>
    <property type="project" value="InterPro"/>
</dbReference>
<sequence>MLVHKPVLSQRLLLFSLLKCALFALHESVEDSLVRPVGSGQHVEELSAIQRLHKKRFCRRHGDALRCKYPPSVPSPKTEAAVEVIDGFPVNIVTNVCLSVGIIGIFSPSAETPALHNFSHQRYNFRVNQLNKSHAIDDPEVKWLDGTTFLLDTAMYNPHYYHTMVKSAQLWAFRRHLPSSMAIDHVINPLQGSPFQPRAGNWQPPVSEVYTTMLGDLLNKTYHRNDLLAAHKKMICAKKVLDIRSASRIFWSDHEVDMPAWNTFIRGHFPEVAPLETPCPPAEAVVLGRTEGKGMRRILNYEVVEKVLIKLGVSSYRNVSLDGSLPFQQQILSWQKFGLVLSASGTQVMNMNFAPAGTALLIFHNANEQEDHRMRFTPESRYPNCYCVEESCPVVHQDSGPHIVDPASTKDKRRVGLTADFWVNETLLEIDLKRLLVKQAQLCPGLWD</sequence>
<evidence type="ECO:0000256" key="1">
    <source>
        <dbReference type="SAM" id="SignalP"/>
    </source>
</evidence>
<name>A0AAE0EYX3_9CHLO</name>
<gene>
    <name evidence="3" type="ORF">CYMTET_46212</name>
</gene>
<evidence type="ECO:0000313" key="4">
    <source>
        <dbReference type="Proteomes" id="UP001190700"/>
    </source>
</evidence>
<protein>
    <recommendedName>
        <fullName evidence="2">Glycosyltransferase 61 catalytic domain-containing protein</fullName>
    </recommendedName>
</protein>
<dbReference type="Proteomes" id="UP001190700">
    <property type="component" value="Unassembled WGS sequence"/>
</dbReference>
<accession>A0AAE0EYX3</accession>
<keyword evidence="4" id="KW-1185">Reference proteome</keyword>
<keyword evidence="1" id="KW-0732">Signal</keyword>
<dbReference type="Pfam" id="PF04577">
    <property type="entry name" value="Glyco_transf_61"/>
    <property type="match status" value="1"/>
</dbReference>
<reference evidence="3 4" key="1">
    <citation type="journal article" date="2015" name="Genome Biol. Evol.">
        <title>Comparative Genomics of a Bacterivorous Green Alga Reveals Evolutionary Causalities and Consequences of Phago-Mixotrophic Mode of Nutrition.</title>
        <authorList>
            <person name="Burns J.A."/>
            <person name="Paasch A."/>
            <person name="Narechania A."/>
            <person name="Kim E."/>
        </authorList>
    </citation>
    <scope>NUCLEOTIDE SEQUENCE [LARGE SCALE GENOMIC DNA]</scope>
    <source>
        <strain evidence="3 4">PLY_AMNH</strain>
    </source>
</reference>
<dbReference type="EMBL" id="LGRX02032184">
    <property type="protein sequence ID" value="KAK3244165.1"/>
    <property type="molecule type" value="Genomic_DNA"/>
</dbReference>
<evidence type="ECO:0000259" key="2">
    <source>
        <dbReference type="Pfam" id="PF04577"/>
    </source>
</evidence>
<feature type="signal peptide" evidence="1">
    <location>
        <begin position="1"/>
        <end position="28"/>
    </location>
</feature>
<comment type="caution">
    <text evidence="3">The sequence shown here is derived from an EMBL/GenBank/DDBJ whole genome shotgun (WGS) entry which is preliminary data.</text>
</comment>
<proteinExistence type="predicted"/>
<dbReference type="AlphaFoldDB" id="A0AAE0EYX3"/>